<reference evidence="1 2" key="1">
    <citation type="submission" date="2023-07" db="EMBL/GenBank/DDBJ databases">
        <title>Genomic Encyclopedia of Type Strains, Phase IV (KMG-IV): sequencing the most valuable type-strain genomes for metagenomic binning, comparative biology and taxonomic classification.</title>
        <authorList>
            <person name="Goeker M."/>
        </authorList>
    </citation>
    <scope>NUCLEOTIDE SEQUENCE [LARGE SCALE GENOMIC DNA]</scope>
    <source>
        <strain evidence="1 2">DSM 19092</strain>
    </source>
</reference>
<name>A0ABT9VLY6_9BACI</name>
<evidence type="ECO:0000313" key="2">
    <source>
        <dbReference type="Proteomes" id="UP001225646"/>
    </source>
</evidence>
<evidence type="ECO:0000313" key="1">
    <source>
        <dbReference type="EMBL" id="MDQ0161885.1"/>
    </source>
</evidence>
<protein>
    <submittedName>
        <fullName evidence="1">Uncharacterized protein</fullName>
    </submittedName>
</protein>
<gene>
    <name evidence="1" type="ORF">J2S06_000959</name>
</gene>
<dbReference type="EMBL" id="JAUSTR010000002">
    <property type="protein sequence ID" value="MDQ0161885.1"/>
    <property type="molecule type" value="Genomic_DNA"/>
</dbReference>
<proteinExistence type="predicted"/>
<accession>A0ABT9VLY6</accession>
<organism evidence="1 2">
    <name type="scientific">Aeribacillus alveayuensis</name>
    <dbReference type="NCBI Taxonomy" id="279215"/>
    <lineage>
        <taxon>Bacteria</taxon>
        <taxon>Bacillati</taxon>
        <taxon>Bacillota</taxon>
        <taxon>Bacilli</taxon>
        <taxon>Bacillales</taxon>
        <taxon>Bacillaceae</taxon>
        <taxon>Aeribacillus</taxon>
    </lineage>
</organism>
<dbReference type="RefSeq" id="WP_160299087.1">
    <property type="nucleotide sequence ID" value="NZ_JAUSTR010000002.1"/>
</dbReference>
<sequence length="48" mass="5051">MCKLSSAGCKNCGNCMKNAAMAKTAKTVNQLMISRTNKDLKPQAASTS</sequence>
<keyword evidence="2" id="KW-1185">Reference proteome</keyword>
<dbReference type="Proteomes" id="UP001225646">
    <property type="component" value="Unassembled WGS sequence"/>
</dbReference>
<comment type="caution">
    <text evidence="1">The sequence shown here is derived from an EMBL/GenBank/DDBJ whole genome shotgun (WGS) entry which is preliminary data.</text>
</comment>